<evidence type="ECO:0000313" key="3">
    <source>
        <dbReference type="Proteomes" id="UP000060787"/>
    </source>
</evidence>
<feature type="region of interest" description="Disordered" evidence="1">
    <location>
        <begin position="1"/>
        <end position="27"/>
    </location>
</feature>
<protein>
    <submittedName>
        <fullName evidence="2">Uncharacterized protein</fullName>
    </submittedName>
</protein>
<evidence type="ECO:0000256" key="1">
    <source>
        <dbReference type="SAM" id="MobiDB-lite"/>
    </source>
</evidence>
<accession>A0A0S2F441</accession>
<dbReference type="KEGG" id="lab:LA76x_0059"/>
<evidence type="ECO:0000313" key="2">
    <source>
        <dbReference type="EMBL" id="ALN78221.1"/>
    </source>
</evidence>
<proteinExistence type="predicted"/>
<gene>
    <name evidence="2" type="ORF">LA76x_0059</name>
</gene>
<organism evidence="2 3">
    <name type="scientific">Lysobacter antibioticus</name>
    <dbReference type="NCBI Taxonomy" id="84531"/>
    <lineage>
        <taxon>Bacteria</taxon>
        <taxon>Pseudomonadati</taxon>
        <taxon>Pseudomonadota</taxon>
        <taxon>Gammaproteobacteria</taxon>
        <taxon>Lysobacterales</taxon>
        <taxon>Lysobacteraceae</taxon>
        <taxon>Lysobacter</taxon>
    </lineage>
</organism>
<dbReference type="Proteomes" id="UP000060787">
    <property type="component" value="Chromosome"/>
</dbReference>
<dbReference type="AlphaFoldDB" id="A0A0S2F441"/>
<dbReference type="PATRIC" id="fig|84531.8.peg.62"/>
<dbReference type="eggNOG" id="ENOG5030T9B">
    <property type="taxonomic scope" value="Bacteria"/>
</dbReference>
<name>A0A0S2F441_LYSAN</name>
<dbReference type="EMBL" id="CP011129">
    <property type="protein sequence ID" value="ALN78221.1"/>
    <property type="molecule type" value="Genomic_DNA"/>
</dbReference>
<sequence>MIPYDPVSSPSVTTVQAQAPDPKQVDSAADRVLDAGDRDFRKDNYEKRMDVFAKEISGQSREFQAELINTILDRDGGAFKSWMHSDRLNWMTSDGDISQHEKSEVYAAFAEGIDRGQIDAGKIDAGFVCGSQNPGLIGQYMDAQNLNDNGGFRRAMVAFSGLSSCEMQTFITNDANQALMQRFEKAVQGHQDWYESLVQDYTVASKGYSKVFEGEVEFSKEQLMSMRSAFLADDGLHTSGELLLAYPDRMERNERVTEQYHELSTGMSEILGKDNANWATFAQWASDEIGRNLDGTLGIALGEMGGNPKYWLSVGNTMLGSDISPSFKHFVDTFGGGKNREMSFEQFWSSFENKYAGRELTYTDGRDTQLDMKNAFKAYYDSMKLKDGEAAITDPAKLADAKDHRGELMLYANSLIGLQEQYIINKDISNGMRGFGIVNPGGFGEHWIDLHVPDRDGEGGREINLNLDMKNSDNRVNFDSGREFVTADGRTIKLGDEVRTRLNGLDGNPNNEDETDINNADTNHWESYSQRMGTIYHLFANSQRDGELFLDARDVFDSRAKDLNNNPWRS</sequence>
<feature type="compositionally biased region" description="Polar residues" evidence="1">
    <location>
        <begin position="8"/>
        <end position="17"/>
    </location>
</feature>
<dbReference type="RefSeq" id="WP_057916084.1">
    <property type="nucleotide sequence ID" value="NZ_CP011129.1"/>
</dbReference>
<reference evidence="2 3" key="1">
    <citation type="journal article" date="2015" name="BMC Genomics">
        <title>Comparative genomics and metabolic profiling of the genus Lysobacter.</title>
        <authorList>
            <person name="de Bruijn I."/>
            <person name="Cheng X."/>
            <person name="de Jager V."/>
            <person name="Exposito R.G."/>
            <person name="Watrous J."/>
            <person name="Patel N."/>
            <person name="Postma J."/>
            <person name="Dorrestein P.C."/>
            <person name="Kobayashi D."/>
            <person name="Raaijmakers J.M."/>
        </authorList>
    </citation>
    <scope>NUCLEOTIDE SEQUENCE [LARGE SCALE GENOMIC DNA]</scope>
    <source>
        <strain evidence="2 3">76</strain>
    </source>
</reference>
<keyword evidence="3" id="KW-1185">Reference proteome</keyword>